<evidence type="ECO:0000313" key="1">
    <source>
        <dbReference type="EMBL" id="CCC66741.1"/>
    </source>
</evidence>
<dbReference type="AlphaFoldDB" id="G0V5K4"/>
<dbReference type="Proteomes" id="UP000001640">
    <property type="component" value="Chromosome 1"/>
</dbReference>
<dbReference type="EMBL" id="HE576752">
    <property type="protein sequence ID" value="CCC66741.1"/>
    <property type="molecule type" value="Genomic_DNA"/>
</dbReference>
<dbReference type="OMA" id="MCKLRDS"/>
<protein>
    <submittedName>
        <fullName evidence="1">Uncharacterized protein</fullName>
    </submittedName>
</protein>
<dbReference type="KEGG" id="ncs:NCAS_0A01830"/>
<dbReference type="HOGENOM" id="CLU_125577_0_0_1"/>
<dbReference type="OrthoDB" id="2563506at2759"/>
<dbReference type="InParanoid" id="G0V5K4"/>
<proteinExistence type="predicted"/>
<organism evidence="1 2">
    <name type="scientific">Naumovozyma castellii</name>
    <name type="common">Yeast</name>
    <name type="synonym">Saccharomyces castellii</name>
    <dbReference type="NCBI Taxonomy" id="27288"/>
    <lineage>
        <taxon>Eukaryota</taxon>
        <taxon>Fungi</taxon>
        <taxon>Dikarya</taxon>
        <taxon>Ascomycota</taxon>
        <taxon>Saccharomycotina</taxon>
        <taxon>Saccharomycetes</taxon>
        <taxon>Saccharomycetales</taxon>
        <taxon>Saccharomycetaceae</taxon>
        <taxon>Naumovozyma</taxon>
    </lineage>
</organism>
<name>G0V5K4_NAUCA</name>
<keyword evidence="2" id="KW-1185">Reference proteome</keyword>
<gene>
    <name evidence="1" type="primary">NCAS0A01830</name>
    <name evidence="1" type="ordered locus">NCAS_0A01830</name>
</gene>
<sequence length="185" mass="20765">MSAFNNFCVVCDKLIVSPSDEQETASTVSNESSDKLYCSDMCKLRDSSVSVSVSVPPVQNDLDSGREHDDLELKHVSEEQQDSDNLTTTLSTETINSTTTLEQSDSLITSPLLMPQTAVTRSTILKHPTYEELMVQDDFWLNMDSHLPRTLSDFYPTKALLNSSSNSVIDQTAENNYKIWLDYNH</sequence>
<reference key="2">
    <citation type="submission" date="2011-08" db="EMBL/GenBank/DDBJ databases">
        <title>Genome sequence of Naumovozyma castellii.</title>
        <authorList>
            <person name="Gordon J.L."/>
            <person name="Armisen D."/>
            <person name="Proux-Wera E."/>
            <person name="OhEigeartaigh S.S."/>
            <person name="Byrne K.P."/>
            <person name="Wolfe K.H."/>
        </authorList>
    </citation>
    <scope>NUCLEOTIDE SEQUENCE</scope>
    <source>
        <strain>Type strain:CBS 4309</strain>
    </source>
</reference>
<dbReference type="RefSeq" id="XP_003673133.1">
    <property type="nucleotide sequence ID" value="XM_003673085.1"/>
</dbReference>
<accession>G0V5K4</accession>
<reference evidence="1 2" key="1">
    <citation type="journal article" date="2011" name="Proc. Natl. Acad. Sci. U.S.A.">
        <title>Evolutionary erosion of yeast sex chromosomes by mating-type switching accidents.</title>
        <authorList>
            <person name="Gordon J.L."/>
            <person name="Armisen D."/>
            <person name="Proux-Wera E."/>
            <person name="Oheigeartaigh S.S."/>
            <person name="Byrne K.P."/>
            <person name="Wolfe K.H."/>
        </authorList>
    </citation>
    <scope>NUCLEOTIDE SEQUENCE [LARGE SCALE GENOMIC DNA]</scope>
    <source>
        <strain evidence="2">ATCC 76901 / BCRC 22586 / CBS 4309 / NBRC 1992 / NRRL Y-12630</strain>
    </source>
</reference>
<dbReference type="GeneID" id="96900231"/>
<dbReference type="FunCoup" id="G0V5K4">
    <property type="interactions" value="60"/>
</dbReference>
<evidence type="ECO:0000313" key="2">
    <source>
        <dbReference type="Proteomes" id="UP000001640"/>
    </source>
</evidence>